<feature type="region of interest" description="Disordered" evidence="7">
    <location>
        <begin position="86"/>
        <end position="116"/>
    </location>
</feature>
<reference evidence="11" key="1">
    <citation type="submission" date="2022-10" db="EMBL/GenBank/DDBJ databases">
        <authorList>
            <person name="Kim H.S."/>
            <person name="Kim J.-S."/>
            <person name="Suh M.K."/>
            <person name="Eom M.K."/>
            <person name="Lee J.-S."/>
        </authorList>
    </citation>
    <scope>NUCLEOTIDE SEQUENCE</scope>
    <source>
        <strain evidence="11">LIP-5</strain>
    </source>
</reference>
<keyword evidence="3 8" id="KW-0812">Transmembrane</keyword>
<dbReference type="Pfam" id="PF04024">
    <property type="entry name" value="PspC"/>
    <property type="match status" value="2"/>
</dbReference>
<protein>
    <submittedName>
        <fullName evidence="11">PspC domain-containing protein</fullName>
    </submittedName>
</protein>
<dbReference type="Pfam" id="PF22744">
    <property type="entry name" value="Toast-rack_PspC-Cterm"/>
    <property type="match status" value="1"/>
</dbReference>
<feature type="domain" description="Phage shock protein PspC N-terminal" evidence="9">
    <location>
        <begin position="191"/>
        <end position="263"/>
    </location>
</feature>
<evidence type="ECO:0000313" key="12">
    <source>
        <dbReference type="Proteomes" id="UP001209317"/>
    </source>
</evidence>
<dbReference type="InterPro" id="IPR054319">
    <property type="entry name" value="PspC-rel_ToastRack"/>
</dbReference>
<feature type="compositionally biased region" description="Polar residues" evidence="7">
    <location>
        <begin position="100"/>
        <end position="116"/>
    </location>
</feature>
<name>A0AAE3IP86_9BACT</name>
<evidence type="ECO:0000256" key="6">
    <source>
        <dbReference type="SAM" id="Coils"/>
    </source>
</evidence>
<dbReference type="PANTHER" id="PTHR33885:SF3">
    <property type="entry name" value="PHAGE SHOCK PROTEIN C"/>
    <property type="match status" value="1"/>
</dbReference>
<feature type="transmembrane region" description="Helical" evidence="8">
    <location>
        <begin position="218"/>
        <end position="237"/>
    </location>
</feature>
<evidence type="ECO:0000259" key="10">
    <source>
        <dbReference type="Pfam" id="PF22744"/>
    </source>
</evidence>
<organism evidence="11 12">
    <name type="scientific">Haoranjiania flava</name>
    <dbReference type="NCBI Taxonomy" id="1856322"/>
    <lineage>
        <taxon>Bacteria</taxon>
        <taxon>Pseudomonadati</taxon>
        <taxon>Bacteroidota</taxon>
        <taxon>Chitinophagia</taxon>
        <taxon>Chitinophagales</taxon>
        <taxon>Chitinophagaceae</taxon>
        <taxon>Haoranjiania</taxon>
    </lineage>
</organism>
<accession>A0AAE3IP86</accession>
<feature type="domain" description="Phage shock protein PspC N-terminal" evidence="9">
    <location>
        <begin position="124"/>
        <end position="179"/>
    </location>
</feature>
<evidence type="ECO:0000256" key="3">
    <source>
        <dbReference type="ARBA" id="ARBA00022692"/>
    </source>
</evidence>
<evidence type="ECO:0000256" key="2">
    <source>
        <dbReference type="ARBA" id="ARBA00022475"/>
    </source>
</evidence>
<comment type="caution">
    <text evidence="11">The sequence shown here is derived from an EMBL/GenBank/DDBJ whole genome shotgun (WGS) entry which is preliminary data.</text>
</comment>
<gene>
    <name evidence="11" type="ORF">OD355_12375</name>
</gene>
<keyword evidence="6" id="KW-0175">Coiled coil</keyword>
<evidence type="ECO:0000256" key="1">
    <source>
        <dbReference type="ARBA" id="ARBA00004162"/>
    </source>
</evidence>
<feature type="transmembrane region" description="Helical" evidence="8">
    <location>
        <begin position="155"/>
        <end position="178"/>
    </location>
</feature>
<evidence type="ECO:0000256" key="5">
    <source>
        <dbReference type="ARBA" id="ARBA00023136"/>
    </source>
</evidence>
<feature type="transmembrane region" description="Helical" evidence="8">
    <location>
        <begin position="394"/>
        <end position="416"/>
    </location>
</feature>
<proteinExistence type="predicted"/>
<dbReference type="PANTHER" id="PTHR33885">
    <property type="entry name" value="PHAGE SHOCK PROTEIN C"/>
    <property type="match status" value="1"/>
</dbReference>
<feature type="domain" description="PspC-related ToastRack" evidence="10">
    <location>
        <begin position="502"/>
        <end position="625"/>
    </location>
</feature>
<evidence type="ECO:0000256" key="7">
    <source>
        <dbReference type="SAM" id="MobiDB-lite"/>
    </source>
</evidence>
<dbReference type="InterPro" id="IPR052027">
    <property type="entry name" value="PspC"/>
</dbReference>
<comment type="subcellular location">
    <subcellularLocation>
        <location evidence="1">Cell membrane</location>
        <topology evidence="1">Single-pass membrane protein</topology>
    </subcellularLocation>
</comment>
<keyword evidence="5 8" id="KW-0472">Membrane</keyword>
<feature type="coiled-coil region" evidence="6">
    <location>
        <begin position="673"/>
        <end position="700"/>
    </location>
</feature>
<evidence type="ECO:0000256" key="4">
    <source>
        <dbReference type="ARBA" id="ARBA00022989"/>
    </source>
</evidence>
<keyword evidence="2" id="KW-1003">Cell membrane</keyword>
<dbReference type="Proteomes" id="UP001209317">
    <property type="component" value="Unassembled WGS sequence"/>
</dbReference>
<evidence type="ECO:0000259" key="9">
    <source>
        <dbReference type="Pfam" id="PF04024"/>
    </source>
</evidence>
<dbReference type="AlphaFoldDB" id="A0AAE3IP86"/>
<keyword evidence="4 8" id="KW-1133">Transmembrane helix</keyword>
<keyword evidence="12" id="KW-1185">Reference proteome</keyword>
<evidence type="ECO:0000256" key="8">
    <source>
        <dbReference type="SAM" id="Phobius"/>
    </source>
</evidence>
<evidence type="ECO:0000313" key="11">
    <source>
        <dbReference type="EMBL" id="MCU7695314.1"/>
    </source>
</evidence>
<dbReference type="EMBL" id="JAOTPL010000022">
    <property type="protein sequence ID" value="MCU7695314.1"/>
    <property type="molecule type" value="Genomic_DNA"/>
</dbReference>
<sequence>MKKIININFQGRVVMIEESAFEHLKQYVESLRIHFAHEEGRDEIINDIEWRISELFDDIIKKGNPCVTDEHLEAIIRSIGRPQDLQEAEDPAPHLEDSTTSHQAESTQYTAINNTGSTNPFGKKRLFRDETNKKIGGVCAGIANYLNIDHSLVRILTVLLAFAYGVSILVYIVLWAALPGTTTKDIGSSYRKLYRDPMHKTIGGVCSGLAHYFNMEIWLVRLIFVLGLLSPSFMWIIDLGAFSGGLSGFTFLTYLILLIVVPYAKRPSDFLSMKGENIDLNSIKTTVQDAGFDDKKKVTKAATYVQDQAGNGPGTSFEASEVNTQHSYPAKNYVPESSSSTFGDIVLAIIKFIAYIILGFVILTVVTVLAGIGLASLFALPYSELFFENSWESVAATIALVCFIWVPVIGICIWTVRRIFGYKHKKPALRNSFLMLWTVGLIAFIALLVSSLNNVKYESEVPRQIIALTNPSVNKLTVDFEKDETKLYFKKYFKIFPWRLKDKFYINNLYLDIEKSADSNYHVYLQKSADGSSKAKANEWAGKINIPITQTDSVLKINKGILIDKNNKFRNQQAEITIAVPVGKRIVINDDYYGMANVSFGNVRWRRHADFATNTEYIMTNEGLVRVNNVDDNEDNSIDIDDDISFKKEIVNGETKYYVDDEEVDSASFVRKSNELQLKLQKQEQKIKEQQEKYKKIQRELIKPDTANII</sequence>
<dbReference type="GO" id="GO:0005886">
    <property type="term" value="C:plasma membrane"/>
    <property type="evidence" value="ECO:0007669"/>
    <property type="project" value="UniProtKB-SubCell"/>
</dbReference>
<feature type="transmembrane region" description="Helical" evidence="8">
    <location>
        <begin position="243"/>
        <end position="264"/>
    </location>
</feature>
<dbReference type="RefSeq" id="WP_263038802.1">
    <property type="nucleotide sequence ID" value="NZ_JAOTPL010000022.1"/>
</dbReference>
<feature type="transmembrane region" description="Helical" evidence="8">
    <location>
        <begin position="352"/>
        <end position="382"/>
    </location>
</feature>
<feature type="transmembrane region" description="Helical" evidence="8">
    <location>
        <begin position="428"/>
        <end position="449"/>
    </location>
</feature>
<dbReference type="InterPro" id="IPR007168">
    <property type="entry name" value="Phageshock_PspC_N"/>
</dbReference>